<dbReference type="EMBL" id="CABWKZ010000010">
    <property type="protein sequence ID" value="VXA54674.1"/>
    <property type="molecule type" value="Genomic_DNA"/>
</dbReference>
<organism evidence="1 2">
    <name type="scientific">Acinetobacter proteolyticus</name>
    <dbReference type="NCBI Taxonomy" id="1776741"/>
    <lineage>
        <taxon>Bacteria</taxon>
        <taxon>Pseudomonadati</taxon>
        <taxon>Pseudomonadota</taxon>
        <taxon>Gammaproteobacteria</taxon>
        <taxon>Moraxellales</taxon>
        <taxon>Moraxellaceae</taxon>
        <taxon>Acinetobacter</taxon>
    </lineage>
</organism>
<sequence>MRLSVIGLLPVAMTVLVANKAVKCKSVELTDVTTGELFEARKQAKENEFIAIAEFVAKAKLLDDKGNQHAVTYEMLRDMSSANFKKLEDLDYQLQAKLNAESLENQSS</sequence>
<protein>
    <submittedName>
        <fullName evidence="1">Uncharacterized protein</fullName>
    </submittedName>
</protein>
<dbReference type="AlphaFoldDB" id="A0A653K1R9"/>
<evidence type="ECO:0000313" key="2">
    <source>
        <dbReference type="Proteomes" id="UP000430404"/>
    </source>
</evidence>
<dbReference type="Proteomes" id="UP000430404">
    <property type="component" value="Unassembled WGS sequence"/>
</dbReference>
<dbReference type="RefSeq" id="WP_159724829.1">
    <property type="nucleotide sequence ID" value="NZ_LR732744.1"/>
</dbReference>
<accession>A0A653K1R9</accession>
<reference evidence="1 2" key="1">
    <citation type="submission" date="2019-10" db="EMBL/GenBank/DDBJ databases">
        <authorList>
            <person name="Karimi E."/>
        </authorList>
    </citation>
    <scope>NUCLEOTIDE SEQUENCE [LARGE SCALE GENOMIC DNA]</scope>
    <source>
        <strain evidence="1">Acinetobacter sp. 8BE</strain>
    </source>
</reference>
<name>A0A653K1R9_9GAMM</name>
<evidence type="ECO:0000313" key="1">
    <source>
        <dbReference type="EMBL" id="VXA54674.1"/>
    </source>
</evidence>
<proteinExistence type="predicted"/>
<gene>
    <name evidence="1" type="ORF">ACI8B_180145</name>
</gene>